<dbReference type="RefSeq" id="WP_012581925.1">
    <property type="nucleotide sequence ID" value="NC_017537.1"/>
</dbReference>
<sequence length="228" mass="25835">MARSRQISESIGLGLLLALAGGFMDAYSYIERGQVFANAQTGNILLFGINLSEGNWAIAIQYFWPVVSFTVGIAISEVIHRRDIRRLHWRQLSVLIEVVILIGVAFIPLDHNLIANSLISFVCGIQVESFRKMHGRGIATTMCIGNLRSATQNLCDYFEYKEKQYLRNSLLYFTVILSFIIGAVVGNFFIQLFAQYAILVCAFIQFIAFMMMFIDRESKIIIKKLPTK</sequence>
<keyword evidence="1" id="KW-0472">Membrane</keyword>
<feature type="transmembrane region" description="Helical" evidence="1">
    <location>
        <begin position="56"/>
        <end position="75"/>
    </location>
</feature>
<keyword evidence="1" id="KW-1133">Transmembrane helix</keyword>
<feature type="transmembrane region" description="Helical" evidence="1">
    <location>
        <begin position="87"/>
        <end position="107"/>
    </location>
</feature>
<evidence type="ECO:0000313" key="2">
    <source>
        <dbReference type="EMBL" id="AEH91489.1"/>
    </source>
</evidence>
<protein>
    <submittedName>
        <fullName evidence="2">Putative membrane protein</fullName>
    </submittedName>
</protein>
<dbReference type="KEGG" id="lmq:LMM7_0483"/>
<evidence type="ECO:0000313" key="3">
    <source>
        <dbReference type="Proteomes" id="UP000000486"/>
    </source>
</evidence>
<reference evidence="2 3" key="1">
    <citation type="journal article" date="2011" name="J. Bacteriol.">
        <title>Genome sequence of the nonpathogenic Listeria monocytogenes serovar 4a strain M7.</title>
        <authorList>
            <person name="Chen J."/>
            <person name="Xia Y."/>
            <person name="Cheng C."/>
            <person name="Fang C."/>
            <person name="Shan Y."/>
            <person name="Jin G."/>
            <person name="Fang W."/>
        </authorList>
    </citation>
    <scope>NUCLEOTIDE SEQUENCE [LARGE SCALE GENOMIC DNA]</scope>
    <source>
        <strain evidence="2 3">M7</strain>
    </source>
</reference>
<dbReference type="PATRIC" id="fig|1030009.3.peg.474"/>
<dbReference type="HOGENOM" id="CLU_079303_0_0_9"/>
<dbReference type="Proteomes" id="UP000000486">
    <property type="component" value="Chromosome"/>
</dbReference>
<name>A0A0E0UT33_LISMM</name>
<dbReference type="Pfam" id="PF06912">
    <property type="entry name" value="DUF1275"/>
    <property type="match status" value="1"/>
</dbReference>
<keyword evidence="1" id="KW-0812">Transmembrane</keyword>
<dbReference type="InterPro" id="IPR010699">
    <property type="entry name" value="DUF1275"/>
</dbReference>
<feature type="transmembrane region" description="Helical" evidence="1">
    <location>
        <begin position="170"/>
        <end position="190"/>
    </location>
</feature>
<feature type="transmembrane region" description="Helical" evidence="1">
    <location>
        <begin position="113"/>
        <end position="130"/>
    </location>
</feature>
<proteinExistence type="predicted"/>
<gene>
    <name evidence="2" type="ordered locus">LMM7_0483</name>
</gene>
<dbReference type="EMBL" id="CP002816">
    <property type="protein sequence ID" value="AEH91489.1"/>
    <property type="molecule type" value="Genomic_DNA"/>
</dbReference>
<evidence type="ECO:0000256" key="1">
    <source>
        <dbReference type="SAM" id="Phobius"/>
    </source>
</evidence>
<dbReference type="AlphaFoldDB" id="A0A0E0UT33"/>
<accession>A0A0E0UT33</accession>
<feature type="transmembrane region" description="Helical" evidence="1">
    <location>
        <begin position="12"/>
        <end position="30"/>
    </location>
</feature>
<dbReference type="PANTHER" id="PTHR37314:SF4">
    <property type="entry name" value="UPF0700 TRANSMEMBRANE PROTEIN YOAK"/>
    <property type="match status" value="1"/>
</dbReference>
<feature type="transmembrane region" description="Helical" evidence="1">
    <location>
        <begin position="196"/>
        <end position="214"/>
    </location>
</feature>
<organism evidence="2 3">
    <name type="scientific">Listeria monocytogenes serotype 4a (strain M7)</name>
    <dbReference type="NCBI Taxonomy" id="1030009"/>
    <lineage>
        <taxon>Bacteria</taxon>
        <taxon>Bacillati</taxon>
        <taxon>Bacillota</taxon>
        <taxon>Bacilli</taxon>
        <taxon>Bacillales</taxon>
        <taxon>Listeriaceae</taxon>
        <taxon>Listeria</taxon>
    </lineage>
</organism>
<dbReference type="PANTHER" id="PTHR37314">
    <property type="entry name" value="SLR0142 PROTEIN"/>
    <property type="match status" value="1"/>
</dbReference>